<name>A0A9D1MZ09_9CLOT</name>
<evidence type="ECO:0000313" key="2">
    <source>
        <dbReference type="Proteomes" id="UP000886748"/>
    </source>
</evidence>
<proteinExistence type="predicted"/>
<evidence type="ECO:0000313" key="1">
    <source>
        <dbReference type="EMBL" id="HIU92087.1"/>
    </source>
</evidence>
<accession>A0A9D1MZ09</accession>
<gene>
    <name evidence="1" type="ORF">IAD26_03010</name>
</gene>
<dbReference type="Proteomes" id="UP000886748">
    <property type="component" value="Unassembled WGS sequence"/>
</dbReference>
<organism evidence="1 2">
    <name type="scientific">Candidatus Limenecus avicola</name>
    <dbReference type="NCBI Taxonomy" id="2840847"/>
    <lineage>
        <taxon>Bacteria</taxon>
        <taxon>Bacillati</taxon>
        <taxon>Bacillota</taxon>
        <taxon>Clostridia</taxon>
        <taxon>Eubacteriales</taxon>
        <taxon>Clostridiaceae</taxon>
        <taxon>Clostridiaceae incertae sedis</taxon>
        <taxon>Candidatus Limenecus</taxon>
    </lineage>
</organism>
<sequence>MTLQAINAQALRPAVNFKAQEAEAPVAAIKTADDSSAKAKHTTAKVLGGTAALAVLGFGIYKLAKGKGTKGIKDALTQSPLMNNAKKSFEETREMILSVKDFKLRKGTNNIYEAATQDGGKLVKEVKFTNPNKPSVVKKFDKAGKLEFEYSTDFINGNATERKFTSYIKDGVATDKAQMSYSHVSNQYGNTQITKDADGLTEMFFLNEKGDAAIGKLAYKDNKITEMSQNINARFDENNKLTYEIIG</sequence>
<reference evidence="1" key="2">
    <citation type="journal article" date="2021" name="PeerJ">
        <title>Extensive microbial diversity within the chicken gut microbiome revealed by metagenomics and culture.</title>
        <authorList>
            <person name="Gilroy R."/>
            <person name="Ravi A."/>
            <person name="Getino M."/>
            <person name="Pursley I."/>
            <person name="Horton D.L."/>
            <person name="Alikhan N.F."/>
            <person name="Baker D."/>
            <person name="Gharbi K."/>
            <person name="Hall N."/>
            <person name="Watson M."/>
            <person name="Adriaenssens E.M."/>
            <person name="Foster-Nyarko E."/>
            <person name="Jarju S."/>
            <person name="Secka A."/>
            <person name="Antonio M."/>
            <person name="Oren A."/>
            <person name="Chaudhuri R.R."/>
            <person name="La Ragione R."/>
            <person name="Hildebrand F."/>
            <person name="Pallen M.J."/>
        </authorList>
    </citation>
    <scope>NUCLEOTIDE SEQUENCE</scope>
    <source>
        <strain evidence="1">CHK154-7741</strain>
    </source>
</reference>
<protein>
    <submittedName>
        <fullName evidence="1">Uncharacterized protein</fullName>
    </submittedName>
</protein>
<dbReference type="AlphaFoldDB" id="A0A9D1MZ09"/>
<comment type="caution">
    <text evidence="1">The sequence shown here is derived from an EMBL/GenBank/DDBJ whole genome shotgun (WGS) entry which is preliminary data.</text>
</comment>
<dbReference type="EMBL" id="DVOD01000020">
    <property type="protein sequence ID" value="HIU92087.1"/>
    <property type="molecule type" value="Genomic_DNA"/>
</dbReference>
<reference evidence="1" key="1">
    <citation type="submission" date="2020-10" db="EMBL/GenBank/DDBJ databases">
        <authorList>
            <person name="Gilroy R."/>
        </authorList>
    </citation>
    <scope>NUCLEOTIDE SEQUENCE</scope>
    <source>
        <strain evidence="1">CHK154-7741</strain>
    </source>
</reference>